<organism evidence="2 3">
    <name type="scientific">Kitasatospora cineracea</name>
    <dbReference type="NCBI Taxonomy" id="88074"/>
    <lineage>
        <taxon>Bacteria</taxon>
        <taxon>Bacillati</taxon>
        <taxon>Actinomycetota</taxon>
        <taxon>Actinomycetes</taxon>
        <taxon>Kitasatosporales</taxon>
        <taxon>Streptomycetaceae</taxon>
        <taxon>Kitasatospora</taxon>
    </lineage>
</organism>
<proteinExistence type="predicted"/>
<dbReference type="RefSeq" id="WP_208765737.1">
    <property type="nucleotide sequence ID" value="NZ_RJVJ01000003.1"/>
</dbReference>
<name>A0A8G1XBE8_9ACTN</name>
<feature type="compositionally biased region" description="Pro residues" evidence="1">
    <location>
        <begin position="638"/>
        <end position="649"/>
    </location>
</feature>
<evidence type="ECO:0008006" key="4">
    <source>
        <dbReference type="Google" id="ProtNLM"/>
    </source>
</evidence>
<evidence type="ECO:0000313" key="3">
    <source>
        <dbReference type="Proteomes" id="UP000267408"/>
    </source>
</evidence>
<evidence type="ECO:0000256" key="1">
    <source>
        <dbReference type="SAM" id="MobiDB-lite"/>
    </source>
</evidence>
<protein>
    <recommendedName>
        <fullName evidence="4">ATP-binding protein</fullName>
    </recommendedName>
</protein>
<dbReference type="Proteomes" id="UP000267408">
    <property type="component" value="Unassembled WGS sequence"/>
</dbReference>
<feature type="region of interest" description="Disordered" evidence="1">
    <location>
        <begin position="373"/>
        <end position="394"/>
    </location>
</feature>
<accession>A0A8G1XBE8</accession>
<evidence type="ECO:0000313" key="2">
    <source>
        <dbReference type="EMBL" id="ROR35341.1"/>
    </source>
</evidence>
<reference evidence="2 3" key="1">
    <citation type="submission" date="2018-11" db="EMBL/GenBank/DDBJ databases">
        <title>Sequencing the genomes of 1000 actinobacteria strains.</title>
        <authorList>
            <person name="Klenk H.-P."/>
        </authorList>
    </citation>
    <scope>NUCLEOTIDE SEQUENCE [LARGE SCALE GENOMIC DNA]</scope>
    <source>
        <strain evidence="2 3">DSM 44780</strain>
    </source>
</reference>
<sequence length="687" mass="70456">MTDSSDAAVPQQSYQPHPYLGGRAVALRALAAWRSGGAGAPRTVLVTGRPGSGRSRLLTGFLMLCEPSRREEFDLSVLDPATVPPGELPAPPVFDATGLSAVQLRWLVADHFSPGAVRAEELDGRLAGIGSAGEPVTVVVADADRAGVLPRSGEPARVAEEVLRPLALAAGVRLLAEVDRADADRLAEVLPAGELLVIDLDREPWRDEEGLRLQAEFSLRQPDGAAQLARTADSPLVVRLAAWSARSAPDGPVPLPRTVGDALDLQAELHGVTELTLRRLLAPLALAGPGEPLPLELWAPLASAVAGKDLGPALAGGQHLLLPFFDLVTAEGRPPAVRIVHPALGAELRARLGSTVHEVQRRLATALLATLGDGGSGSGSDSGDGSSGIGIGIGDSDGDGPGRWAAAAPYVREQLAGHALEGGLLPGLLADPGFLLHAEQVRLRAAVEHLVATGAELPPTARTWLRLAPLFTRQEPGPELRAALLEHAARQDGLPAPEFGLQLPWRTLWARPLDGVRAVTAAARPAGGAVLVAYRPGAEPELAAYDALTGEPDGTDPALLVRPTDEERSATPLGLSTGGDYLRLWTREADGRAGAQVALFLSAEPLGGADLTPDGLLLLADARGVAALRPTALASVPPTAPASVPPPAPASVSPTAPTAPADSVLDAPASVAPDASGPAAPAAVPAG</sequence>
<feature type="compositionally biased region" description="Low complexity" evidence="1">
    <location>
        <begin position="650"/>
        <end position="687"/>
    </location>
</feature>
<dbReference type="AlphaFoldDB" id="A0A8G1XBE8"/>
<gene>
    <name evidence="2" type="ORF">EDD39_6999</name>
</gene>
<comment type="caution">
    <text evidence="2">The sequence shown here is derived from an EMBL/GenBank/DDBJ whole genome shotgun (WGS) entry which is preliminary data.</text>
</comment>
<dbReference type="EMBL" id="RJVJ01000003">
    <property type="protein sequence ID" value="ROR35341.1"/>
    <property type="molecule type" value="Genomic_DNA"/>
</dbReference>
<feature type="region of interest" description="Disordered" evidence="1">
    <location>
        <begin position="635"/>
        <end position="687"/>
    </location>
</feature>